<feature type="domain" description="PAN-3" evidence="2">
    <location>
        <begin position="8"/>
        <end position="132"/>
    </location>
</feature>
<dbReference type="OMA" id="INDCWIA"/>
<dbReference type="PANTHER" id="PTHR47629">
    <property type="entry name" value="C-TYPE LECTIN-RELATED"/>
    <property type="match status" value="1"/>
</dbReference>
<name>A0A8R1DMA0_CAEJA</name>
<dbReference type="Proteomes" id="UP000005237">
    <property type="component" value="Unassembled WGS sequence"/>
</dbReference>
<reference evidence="3" key="2">
    <citation type="submission" date="2022-06" db="UniProtKB">
        <authorList>
            <consortium name="EnsemblMetazoa"/>
        </authorList>
    </citation>
    <scope>IDENTIFICATION</scope>
    <source>
        <strain evidence="3">DF5081</strain>
    </source>
</reference>
<feature type="signal peptide" evidence="1">
    <location>
        <begin position="1"/>
        <end position="24"/>
    </location>
</feature>
<dbReference type="InterPro" id="IPR006583">
    <property type="entry name" value="PAN-3_domain"/>
</dbReference>
<dbReference type="SMART" id="SM00605">
    <property type="entry name" value="CW"/>
    <property type="match status" value="1"/>
</dbReference>
<dbReference type="InterPro" id="IPR016187">
    <property type="entry name" value="CTDL_fold"/>
</dbReference>
<reference evidence="4" key="1">
    <citation type="submission" date="2010-08" db="EMBL/GenBank/DDBJ databases">
        <authorList>
            <consortium name="Caenorhabditis japonica Sequencing Consortium"/>
            <person name="Wilson R.K."/>
        </authorList>
    </citation>
    <scope>NUCLEOTIDE SEQUENCE [LARGE SCALE GENOMIC DNA]</scope>
    <source>
        <strain evidence="4">DF5081</strain>
    </source>
</reference>
<sequence>MSKNIPSLLLTLSIVFLWNRQVIGGQKMIVTYGTPRLYDNTLAKNYGPWNECLEKCYENSSCVFVYLPYNSLNCFHFPFGSVMVVDKRSNEGKVAFKKTLNSTTCPLNSDPPLFGALSDTISWTTNQKVFISTMRANSSSVWLFTYTTVTCPLESQPFARGNIGVCVEIRLFDAPAKGNHTRASELCKQGNGNSLTGPASEAELEWILSTIQTTQNNVNIWLDGESLYKPNKFEMEDPTHNGVDFYGPIPDIKNLHSCLYAGMDKWSTDDYQQVFVFFPLQFISFHLKCLQMFRATSKRCTLRCQTRSGNCAENNINYRKALQPANYLKEQKTRNSLVDYGLW</sequence>
<proteinExistence type="predicted"/>
<feature type="chain" id="PRO_5035807513" evidence="1">
    <location>
        <begin position="25"/>
        <end position="343"/>
    </location>
</feature>
<dbReference type="PANTHER" id="PTHR47629:SF6">
    <property type="entry name" value="CW DOMAIN-CONTAINING PROTEIN-RELATED"/>
    <property type="match status" value="1"/>
</dbReference>
<protein>
    <submittedName>
        <fullName evidence="3">CW domain-containing protein</fullName>
    </submittedName>
</protein>
<dbReference type="AlphaFoldDB" id="A0A8R1DMA0"/>
<keyword evidence="1" id="KW-0732">Signal</keyword>
<evidence type="ECO:0000256" key="1">
    <source>
        <dbReference type="SAM" id="SignalP"/>
    </source>
</evidence>
<evidence type="ECO:0000313" key="3">
    <source>
        <dbReference type="EnsemblMetazoa" id="CJA05965a.1"/>
    </source>
</evidence>
<dbReference type="Pfam" id="PF08277">
    <property type="entry name" value="PAN_3"/>
    <property type="match status" value="1"/>
</dbReference>
<dbReference type="SUPFAM" id="SSF56436">
    <property type="entry name" value="C-type lectin-like"/>
    <property type="match status" value="1"/>
</dbReference>
<accession>A0A8R1DMA0</accession>
<keyword evidence="4" id="KW-1185">Reference proteome</keyword>
<evidence type="ECO:0000259" key="2">
    <source>
        <dbReference type="SMART" id="SM00605"/>
    </source>
</evidence>
<evidence type="ECO:0000313" key="4">
    <source>
        <dbReference type="Proteomes" id="UP000005237"/>
    </source>
</evidence>
<organism evidence="3 4">
    <name type="scientific">Caenorhabditis japonica</name>
    <dbReference type="NCBI Taxonomy" id="281687"/>
    <lineage>
        <taxon>Eukaryota</taxon>
        <taxon>Metazoa</taxon>
        <taxon>Ecdysozoa</taxon>
        <taxon>Nematoda</taxon>
        <taxon>Chromadorea</taxon>
        <taxon>Rhabditida</taxon>
        <taxon>Rhabditina</taxon>
        <taxon>Rhabditomorpha</taxon>
        <taxon>Rhabditoidea</taxon>
        <taxon>Rhabditidae</taxon>
        <taxon>Peloderinae</taxon>
        <taxon>Caenorhabditis</taxon>
    </lineage>
</organism>
<dbReference type="EnsemblMetazoa" id="CJA05965a.1">
    <property type="protein sequence ID" value="CJA05965a.1"/>
    <property type="gene ID" value="WBGene00125169"/>
</dbReference>